<evidence type="ECO:0000313" key="3">
    <source>
        <dbReference type="Proteomes" id="UP001153069"/>
    </source>
</evidence>
<accession>A0A9N8DVK6</accession>
<proteinExistence type="predicted"/>
<dbReference type="Proteomes" id="UP001153069">
    <property type="component" value="Unassembled WGS sequence"/>
</dbReference>
<name>A0A9N8DVK6_9STRA</name>
<keyword evidence="1" id="KW-0732">Signal</keyword>
<dbReference type="AlphaFoldDB" id="A0A9N8DVK6"/>
<sequence length="116" mass="13495">MMIRLTLTISTLLWALQLAHSRIIVSVDRIRILKTNKDWEGDTEDWDVNRGTLTLKSGTWNKGQVEFKKSGGKKWRVKNNKNKDCKPKKNKSDSSGFYSCYFRYDNSQNKAKFCAI</sequence>
<reference evidence="2" key="1">
    <citation type="submission" date="2020-06" db="EMBL/GenBank/DDBJ databases">
        <authorList>
            <consortium name="Plant Systems Biology data submission"/>
        </authorList>
    </citation>
    <scope>NUCLEOTIDE SEQUENCE</scope>
    <source>
        <strain evidence="2">D6</strain>
    </source>
</reference>
<organism evidence="2 3">
    <name type="scientific">Seminavis robusta</name>
    <dbReference type="NCBI Taxonomy" id="568900"/>
    <lineage>
        <taxon>Eukaryota</taxon>
        <taxon>Sar</taxon>
        <taxon>Stramenopiles</taxon>
        <taxon>Ochrophyta</taxon>
        <taxon>Bacillariophyta</taxon>
        <taxon>Bacillariophyceae</taxon>
        <taxon>Bacillariophycidae</taxon>
        <taxon>Naviculales</taxon>
        <taxon>Naviculaceae</taxon>
        <taxon>Seminavis</taxon>
    </lineage>
</organism>
<comment type="caution">
    <text evidence="2">The sequence shown here is derived from an EMBL/GenBank/DDBJ whole genome shotgun (WGS) entry which is preliminary data.</text>
</comment>
<dbReference type="EMBL" id="CAICTM010000375">
    <property type="protein sequence ID" value="CAB9509130.1"/>
    <property type="molecule type" value="Genomic_DNA"/>
</dbReference>
<feature type="signal peptide" evidence="1">
    <location>
        <begin position="1"/>
        <end position="21"/>
    </location>
</feature>
<protein>
    <submittedName>
        <fullName evidence="2">Uncharacterized protein</fullName>
    </submittedName>
</protein>
<keyword evidence="3" id="KW-1185">Reference proteome</keyword>
<feature type="chain" id="PRO_5040146542" evidence="1">
    <location>
        <begin position="22"/>
        <end position="116"/>
    </location>
</feature>
<gene>
    <name evidence="2" type="ORF">SEMRO_376_G129740.1</name>
</gene>
<evidence type="ECO:0000256" key="1">
    <source>
        <dbReference type="SAM" id="SignalP"/>
    </source>
</evidence>
<evidence type="ECO:0000313" key="2">
    <source>
        <dbReference type="EMBL" id="CAB9509130.1"/>
    </source>
</evidence>